<dbReference type="Proteomes" id="UP000233731">
    <property type="component" value="Unassembled WGS sequence"/>
</dbReference>
<protein>
    <submittedName>
        <fullName evidence="3">Colicin transporter</fullName>
    </submittedName>
</protein>
<reference evidence="3 4" key="1">
    <citation type="submission" date="2017-10" db="EMBL/GenBank/DDBJ databases">
        <title>Bifidobacterium genomics.</title>
        <authorList>
            <person name="Lugli G.A."/>
            <person name="Milani C."/>
            <person name="Mancabelli L."/>
        </authorList>
    </citation>
    <scope>NUCLEOTIDE SEQUENCE [LARGE SCALE GENOMIC DNA]</scope>
    <source>
        <strain evidence="3 4">1460B</strain>
    </source>
</reference>
<feature type="compositionally biased region" description="Low complexity" evidence="1">
    <location>
        <begin position="230"/>
        <end position="247"/>
    </location>
</feature>
<feature type="region of interest" description="Disordered" evidence="1">
    <location>
        <begin position="220"/>
        <end position="310"/>
    </location>
</feature>
<dbReference type="RefSeq" id="WP_101432869.1">
    <property type="nucleotide sequence ID" value="NZ_PCHJ01000016.1"/>
</dbReference>
<organism evidence="3 4">
    <name type="scientific">Bifidobacterium asteroides</name>
    <dbReference type="NCBI Taxonomy" id="1684"/>
    <lineage>
        <taxon>Bacteria</taxon>
        <taxon>Bacillati</taxon>
        <taxon>Actinomycetota</taxon>
        <taxon>Actinomycetes</taxon>
        <taxon>Bifidobacteriales</taxon>
        <taxon>Bifidobacteriaceae</taxon>
        <taxon>Bifidobacterium</taxon>
    </lineage>
</organism>
<accession>A0A2N3R9M3</accession>
<feature type="compositionally biased region" description="Low complexity" evidence="1">
    <location>
        <begin position="266"/>
        <end position="281"/>
    </location>
</feature>
<keyword evidence="2" id="KW-0812">Transmembrane</keyword>
<evidence type="ECO:0000313" key="4">
    <source>
        <dbReference type="Proteomes" id="UP000233731"/>
    </source>
</evidence>
<sequence>MAWKGNAQGASAKADHWHFIVGLVAVLVVAAGLLLGVWAWSSHVKAESLADCRSQAASAARNVKAYKTDRAAAQRRARAIPQGDVSDVKVVAAVDKAAKPSVPAVPSCSVDDSWSSLRALAQQAAQVAAKADAADRGVKAASEKVAHDEARTVKAHLDKALADGDSLLSGSDGQVADNAVRDALKTVLDQAKAVQADAKADTNARRKAIQDLANQMQAVNDSKTDKANADQEAADQQAQQAAVAAPAPSSGHTRGGSASTSARPNGSRYARGGSRSGQTARRGGGSGGGYTAPAPSSGGSGSSYAPAPDHYTQEQIDGAHHYLCIMEPDITSGC</sequence>
<dbReference type="EMBL" id="PCHJ01000016">
    <property type="protein sequence ID" value="PKV09044.1"/>
    <property type="molecule type" value="Genomic_DNA"/>
</dbReference>
<proteinExistence type="predicted"/>
<evidence type="ECO:0000313" key="3">
    <source>
        <dbReference type="EMBL" id="PKV09044.1"/>
    </source>
</evidence>
<evidence type="ECO:0000256" key="1">
    <source>
        <dbReference type="SAM" id="MobiDB-lite"/>
    </source>
</evidence>
<keyword evidence="2" id="KW-1133">Transmembrane helix</keyword>
<name>A0A2N3R9M3_9BIFI</name>
<feature type="transmembrane region" description="Helical" evidence="2">
    <location>
        <begin position="20"/>
        <end position="40"/>
    </location>
</feature>
<keyword evidence="2" id="KW-0472">Membrane</keyword>
<evidence type="ECO:0000256" key="2">
    <source>
        <dbReference type="SAM" id="Phobius"/>
    </source>
</evidence>
<comment type="caution">
    <text evidence="3">The sequence shown here is derived from an EMBL/GenBank/DDBJ whole genome shotgun (WGS) entry which is preliminary data.</text>
</comment>
<gene>
    <name evidence="3" type="ORF">CQR44_1362</name>
</gene>
<dbReference type="AlphaFoldDB" id="A0A2N3R9M3"/>
<feature type="compositionally biased region" description="Polar residues" evidence="1">
    <location>
        <begin position="250"/>
        <end position="264"/>
    </location>
</feature>
<feature type="compositionally biased region" description="Low complexity" evidence="1">
    <location>
        <begin position="291"/>
        <end position="308"/>
    </location>
</feature>